<evidence type="ECO:0000256" key="4">
    <source>
        <dbReference type="ARBA" id="ARBA00009439"/>
    </source>
</evidence>
<dbReference type="Gene3D" id="1.10.287.1490">
    <property type="match status" value="1"/>
</dbReference>
<feature type="region of interest" description="Disordered" evidence="15">
    <location>
        <begin position="1050"/>
        <end position="1073"/>
    </location>
</feature>
<comment type="similarity">
    <text evidence="4">Belongs to the SMC family. RAD50 subfamily.</text>
</comment>
<feature type="compositionally biased region" description="Basic and acidic residues" evidence="15">
    <location>
        <begin position="1050"/>
        <end position="1059"/>
    </location>
</feature>
<dbReference type="SUPFAM" id="SSF52540">
    <property type="entry name" value="P-loop containing nucleoside triphosphate hydrolases"/>
    <property type="match status" value="1"/>
</dbReference>
<keyword evidence="10 14" id="KW-0175">Coiled coil</keyword>
<evidence type="ECO:0000313" key="17">
    <source>
        <dbReference type="EMBL" id="KAK5093022.1"/>
    </source>
</evidence>
<evidence type="ECO:0000256" key="7">
    <source>
        <dbReference type="ARBA" id="ARBA00022763"/>
    </source>
</evidence>
<dbReference type="NCBIfam" id="TIGR00606">
    <property type="entry name" value="rad50"/>
    <property type="match status" value="1"/>
</dbReference>
<keyword evidence="8" id="KW-0378">Hydrolase</keyword>
<dbReference type="Pfam" id="PF13558">
    <property type="entry name" value="SbcC_Walker_B"/>
    <property type="match status" value="1"/>
</dbReference>
<feature type="compositionally biased region" description="Basic and acidic residues" evidence="15">
    <location>
        <begin position="352"/>
        <end position="362"/>
    </location>
</feature>
<comment type="subcellular location">
    <subcellularLocation>
        <location evidence="3">Chromosome</location>
    </subcellularLocation>
    <subcellularLocation>
        <location evidence="2">Nucleus</location>
    </subcellularLocation>
</comment>
<gene>
    <name evidence="17" type="primary">RAD50</name>
    <name evidence="17" type="ORF">LTR24_004682</name>
</gene>
<evidence type="ECO:0000256" key="1">
    <source>
        <dbReference type="ARBA" id="ARBA00001947"/>
    </source>
</evidence>
<evidence type="ECO:0000256" key="15">
    <source>
        <dbReference type="SAM" id="MobiDB-lite"/>
    </source>
</evidence>
<dbReference type="PANTHER" id="PTHR18867">
    <property type="entry name" value="RAD50"/>
    <property type="match status" value="1"/>
</dbReference>
<evidence type="ECO:0000259" key="16">
    <source>
        <dbReference type="Pfam" id="PF13476"/>
    </source>
</evidence>
<evidence type="ECO:0000256" key="13">
    <source>
        <dbReference type="ARBA" id="ARBA00049360"/>
    </source>
</evidence>
<evidence type="ECO:0000313" key="18">
    <source>
        <dbReference type="Proteomes" id="UP001345013"/>
    </source>
</evidence>
<dbReference type="Proteomes" id="UP001345013">
    <property type="component" value="Unassembled WGS sequence"/>
</dbReference>
<keyword evidence="7" id="KW-0227">DNA damage</keyword>
<evidence type="ECO:0000256" key="14">
    <source>
        <dbReference type="SAM" id="Coils"/>
    </source>
</evidence>
<sequence length="1306" mass="149489">MSSIEKMMILGVRAFPTDRGESIRFEKPLTLVAGINGSGKTTIIEALKFVTTGGLPPGAGLKGAWIHDPGLQGEKEVMAQVKLLFHAANGTRLVVTRSMQLQLTKNSRKQKTSECSLLLERHGQKTTLSTRVAELDQQVPLYLGVSSSLIENVIFCHQEDSQWPLAESSTLKKKFDEIFEAGKYTKAVKELLDIRKKHRQDLGRQEALADSAKKDRDRMRKVQKQSEKLNAEMEELRKVAHDLDEKMKSAQKQANDCWQASEEFSDVIVKLQGYRNEANSKEQTLKELKVHLKEVSETDEWLEKTLAEFDSTLSRYEEDKRLKQEQWVEYEEELNDLKSRLDAKLTERGQFEQEKRAHEQHLATRRRRIKESASKHQVRGFEDLSDDKNVEESLFKIKKMSKERTIKLAQASKEADTQKRKSQIQVNELTERQKALKDNKVNANKEIHMRDREATQKQTEANAISADEGSVAAIESRIEELNSRLSAARSASNAADYTSKLKQANIKVTSIENELSNLNDELVQSTKRAGEVAQLSHVKQELKEKERGLQTLSQAHGNRISRLAGNDWSPRTLESRYKNVSNDAAKDVASAERERDGVVRESEQIQFKQKTIREDLNNRKQQAQHCERIVKNAIDDDVSKFEETMGTAELRLATAREEAMGRGGLEVWFKNVLETATKNHACRLCGRAFKSQTDQTFLKFKEKVEGLVRKTSSEEVEAELSEATEDHKRIAEAGVSHENWKRLVNEEVPSLEQEITKLTKDNKKLLDQIERLDQQVQDRQSAQKEVDSISGIVASVVKTEQDIKALNAKVEDLTTKQSQHGDVKTLEDIQEEIRTTSGRYQEARKAVSRLANEQDTSRSEIYAMELELRETKNELGTLSRQLDQKTSLLNRVEEYGAQIQNQREAIAKIDKELEDIIPKIDTANARYDDLVQRSNAELRELTQGSASLAEDVNALDLINESIQSYIDEGGEKKLSGAVREIERIRQDSSQIETAKTQLMKEIKKVDDSLRDSENTRRHYSDNLRYRKDTRDLKWFRAEIEELESKNAEYDRDRLQEEGHRKQKESHNASAERQGVVGELKSKDLQLKEMISEYNTDLKDAAKRYKEAHIKVESTKAAIEDIGKYSTALDQAVTKYHSLKMGQVNGIMDELWRATYRGSDVDTIYIKSDLEVKANTRSHNYRVVMLKRDVELDMRGRCSAGQKVLASIVIRLALAECFSKDCGVIALDEPTTNLDEQNVEALAKSLHAIIEYRKKQKNFQLIVITHDENFLRQMRCEDFTDHYWTVSRDQKDDSVIEKQDIHHVMRG</sequence>
<evidence type="ECO:0000256" key="10">
    <source>
        <dbReference type="ARBA" id="ARBA00023054"/>
    </source>
</evidence>
<evidence type="ECO:0000256" key="12">
    <source>
        <dbReference type="ARBA" id="ARBA00023242"/>
    </source>
</evidence>
<feature type="region of interest" description="Disordered" evidence="15">
    <location>
        <begin position="352"/>
        <end position="374"/>
    </location>
</feature>
<keyword evidence="6" id="KW-0479">Metal-binding</keyword>
<comment type="caution">
    <text evidence="17">The sequence shown here is derived from an EMBL/GenBank/DDBJ whole genome shotgun (WGS) entry which is preliminary data.</text>
</comment>
<keyword evidence="12" id="KW-0539">Nucleus</keyword>
<name>A0ABR0KBA7_9EURO</name>
<reference evidence="17 18" key="1">
    <citation type="submission" date="2023-08" db="EMBL/GenBank/DDBJ databases">
        <title>Black Yeasts Isolated from many extreme environments.</title>
        <authorList>
            <person name="Coleine C."/>
            <person name="Stajich J.E."/>
            <person name="Selbmann L."/>
        </authorList>
    </citation>
    <scope>NUCLEOTIDE SEQUENCE [LARGE SCALE GENOMIC DNA]</scope>
    <source>
        <strain evidence="17 18">CCFEE 5885</strain>
    </source>
</reference>
<dbReference type="InterPro" id="IPR027417">
    <property type="entry name" value="P-loop_NTPase"/>
</dbReference>
<keyword evidence="5" id="KW-0158">Chromosome</keyword>
<dbReference type="EMBL" id="JAVRRG010000049">
    <property type="protein sequence ID" value="KAK5093022.1"/>
    <property type="molecule type" value="Genomic_DNA"/>
</dbReference>
<evidence type="ECO:0000256" key="8">
    <source>
        <dbReference type="ARBA" id="ARBA00022801"/>
    </source>
</evidence>
<evidence type="ECO:0000256" key="3">
    <source>
        <dbReference type="ARBA" id="ARBA00004286"/>
    </source>
</evidence>
<feature type="coiled-coil region" evidence="14">
    <location>
        <begin position="713"/>
        <end position="912"/>
    </location>
</feature>
<dbReference type="Pfam" id="PF13476">
    <property type="entry name" value="AAA_23"/>
    <property type="match status" value="1"/>
</dbReference>
<accession>A0ABR0KBA7</accession>
<keyword evidence="9" id="KW-0862">Zinc</keyword>
<dbReference type="InterPro" id="IPR038729">
    <property type="entry name" value="Rad50/SbcC_AAA"/>
</dbReference>
<evidence type="ECO:0000256" key="6">
    <source>
        <dbReference type="ARBA" id="ARBA00022723"/>
    </source>
</evidence>
<evidence type="ECO:0000256" key="9">
    <source>
        <dbReference type="ARBA" id="ARBA00022833"/>
    </source>
</evidence>
<dbReference type="Gene3D" id="3.40.50.300">
    <property type="entry name" value="P-loop containing nucleotide triphosphate hydrolases"/>
    <property type="match status" value="2"/>
</dbReference>
<comment type="catalytic activity">
    <reaction evidence="13">
        <text>ATP + H2O = ADP + phosphate + H(+)</text>
        <dbReference type="Rhea" id="RHEA:13065"/>
        <dbReference type="ChEBI" id="CHEBI:15377"/>
        <dbReference type="ChEBI" id="CHEBI:15378"/>
        <dbReference type="ChEBI" id="CHEBI:30616"/>
        <dbReference type="ChEBI" id="CHEBI:43474"/>
        <dbReference type="ChEBI" id="CHEBI:456216"/>
    </reaction>
</comment>
<evidence type="ECO:0000256" key="11">
    <source>
        <dbReference type="ARBA" id="ARBA00023204"/>
    </source>
</evidence>
<proteinExistence type="inferred from homology"/>
<evidence type="ECO:0000256" key="2">
    <source>
        <dbReference type="ARBA" id="ARBA00004123"/>
    </source>
</evidence>
<protein>
    <submittedName>
        <fullName evidence="17">DNA repair protein rad50</fullName>
    </submittedName>
</protein>
<evidence type="ECO:0000256" key="5">
    <source>
        <dbReference type="ARBA" id="ARBA00022454"/>
    </source>
</evidence>
<feature type="coiled-coil region" evidence="14">
    <location>
        <begin position="471"/>
        <end position="555"/>
    </location>
</feature>
<feature type="domain" description="Rad50/SbcC-type AAA" evidence="16">
    <location>
        <begin position="7"/>
        <end position="233"/>
    </location>
</feature>
<feature type="compositionally biased region" description="Basic and acidic residues" evidence="15">
    <location>
        <begin position="211"/>
        <end position="227"/>
    </location>
</feature>
<comment type="cofactor">
    <cofactor evidence="1">
        <name>Zn(2+)</name>
        <dbReference type="ChEBI" id="CHEBI:29105"/>
    </cofactor>
</comment>
<feature type="region of interest" description="Disordered" evidence="15">
    <location>
        <begin position="203"/>
        <end position="227"/>
    </location>
</feature>
<keyword evidence="11" id="KW-0234">DNA repair</keyword>
<dbReference type="PANTHER" id="PTHR18867:SF12">
    <property type="entry name" value="DNA REPAIR PROTEIN RAD50"/>
    <property type="match status" value="1"/>
</dbReference>
<organism evidence="17 18">
    <name type="scientific">Lithohypha guttulata</name>
    <dbReference type="NCBI Taxonomy" id="1690604"/>
    <lineage>
        <taxon>Eukaryota</taxon>
        <taxon>Fungi</taxon>
        <taxon>Dikarya</taxon>
        <taxon>Ascomycota</taxon>
        <taxon>Pezizomycotina</taxon>
        <taxon>Eurotiomycetes</taxon>
        <taxon>Chaetothyriomycetidae</taxon>
        <taxon>Chaetothyriales</taxon>
        <taxon>Trichomeriaceae</taxon>
        <taxon>Lithohypha</taxon>
    </lineage>
</organism>
<dbReference type="InterPro" id="IPR004584">
    <property type="entry name" value="Rad50_eukaryotes"/>
</dbReference>
<keyword evidence="18" id="KW-1185">Reference proteome</keyword>
<feature type="coiled-coil region" evidence="14">
    <location>
        <begin position="412"/>
        <end position="446"/>
    </location>
</feature>